<evidence type="ECO:0000256" key="1">
    <source>
        <dbReference type="SAM" id="SignalP"/>
    </source>
</evidence>
<name>A0ABX9A3C3_9SPHN</name>
<dbReference type="EMBL" id="CP081294">
    <property type="protein sequence ID" value="QZD94679.1"/>
    <property type="molecule type" value="Genomic_DNA"/>
</dbReference>
<dbReference type="RefSeq" id="WP_221430424.1">
    <property type="nucleotide sequence ID" value="NZ_CP081294.1"/>
</dbReference>
<accession>A0ABX9A3C3</accession>
<proteinExistence type="predicted"/>
<feature type="signal peptide" evidence="1">
    <location>
        <begin position="1"/>
        <end position="19"/>
    </location>
</feature>
<keyword evidence="1" id="KW-0732">Signal</keyword>
<reference evidence="2 3" key="1">
    <citation type="submission" date="2021-08" db="EMBL/GenBank/DDBJ databases">
        <title>Comparative Genomics Analysis of the Genus Qipengyuania Reveals Extensive Genetic Diversity and Metabolic Versatility, Including the Description of Fifteen Novel Species.</title>
        <authorList>
            <person name="Liu Y."/>
        </authorList>
    </citation>
    <scope>NUCLEOTIDE SEQUENCE [LARGE SCALE GENOMIC DNA]</scope>
    <source>
        <strain evidence="2 3">1NDH1</strain>
    </source>
</reference>
<organism evidence="2 3">
    <name type="scientific">Qipengyuania gelatinilytica</name>
    <dbReference type="NCBI Taxonomy" id="2867231"/>
    <lineage>
        <taxon>Bacteria</taxon>
        <taxon>Pseudomonadati</taxon>
        <taxon>Pseudomonadota</taxon>
        <taxon>Alphaproteobacteria</taxon>
        <taxon>Sphingomonadales</taxon>
        <taxon>Erythrobacteraceae</taxon>
        <taxon>Qipengyuania</taxon>
    </lineage>
</organism>
<evidence type="ECO:0000313" key="3">
    <source>
        <dbReference type="Proteomes" id="UP000824321"/>
    </source>
</evidence>
<sequence length="140" mass="15500">MRRLTAFLLLFVFAAPLAAKQDRNYEIGQVWAFETAPVDDGALIKIQEIEFIGPDDAPMEVFHISMIGVNYSPVPGNDVVQHLPVSRETLDMSVTSLVSSDRDFPDHGEGVAMWREANGGVFTISLAEIAEVLRESYAQM</sequence>
<gene>
    <name evidence="2" type="ORF">K3136_11355</name>
</gene>
<dbReference type="Proteomes" id="UP000824321">
    <property type="component" value="Chromosome"/>
</dbReference>
<protein>
    <submittedName>
        <fullName evidence="2">Uncharacterized protein</fullName>
    </submittedName>
</protein>
<evidence type="ECO:0000313" key="2">
    <source>
        <dbReference type="EMBL" id="QZD94679.1"/>
    </source>
</evidence>
<keyword evidence="3" id="KW-1185">Reference proteome</keyword>
<feature type="chain" id="PRO_5046838505" evidence="1">
    <location>
        <begin position="20"/>
        <end position="140"/>
    </location>
</feature>